<dbReference type="OrthoDB" id="1887033at2759"/>
<keyword evidence="2" id="KW-0378">Hydrolase</keyword>
<evidence type="ECO:0000256" key="4">
    <source>
        <dbReference type="SAM" id="SignalP"/>
    </source>
</evidence>
<organism evidence="7 8">
    <name type="scientific">Vitrella brassicaformis (strain CCMP3155)</name>
    <dbReference type="NCBI Taxonomy" id="1169540"/>
    <lineage>
        <taxon>Eukaryota</taxon>
        <taxon>Sar</taxon>
        <taxon>Alveolata</taxon>
        <taxon>Colpodellida</taxon>
        <taxon>Vitrellaceae</taxon>
        <taxon>Vitrella</taxon>
    </lineage>
</organism>
<evidence type="ECO:0000259" key="6">
    <source>
        <dbReference type="Pfam" id="PF18564"/>
    </source>
</evidence>
<dbReference type="Pfam" id="PF18564">
    <property type="entry name" value="Glyco_hydro_5_C"/>
    <property type="match status" value="1"/>
</dbReference>
<dbReference type="PANTHER" id="PTHR31308:SF3">
    <property type="entry name" value="ENDOGLYCOCERAMIDASE"/>
    <property type="match status" value="1"/>
</dbReference>
<reference evidence="7 8" key="1">
    <citation type="submission" date="2014-11" db="EMBL/GenBank/DDBJ databases">
        <authorList>
            <person name="Zhu J."/>
            <person name="Qi W."/>
            <person name="Song R."/>
        </authorList>
    </citation>
    <scope>NUCLEOTIDE SEQUENCE [LARGE SCALE GENOMIC DNA]</scope>
</reference>
<keyword evidence="8" id="KW-1185">Reference proteome</keyword>
<dbReference type="GO" id="GO:0000272">
    <property type="term" value="P:polysaccharide catabolic process"/>
    <property type="evidence" value="ECO:0007669"/>
    <property type="project" value="InterPro"/>
</dbReference>
<dbReference type="InParanoid" id="A0A0G4G9J9"/>
<dbReference type="EMBL" id="CDMY01000603">
    <property type="protein sequence ID" value="CEM25499.1"/>
    <property type="molecule type" value="Genomic_DNA"/>
</dbReference>
<dbReference type="PhylomeDB" id="A0A0G4G9J9"/>
<dbReference type="Gene3D" id="2.60.40.1180">
    <property type="entry name" value="Golgi alpha-mannosidase II"/>
    <property type="match status" value="1"/>
</dbReference>
<comment type="similarity">
    <text evidence="1">Belongs to the glycosyl hydrolase 5 (cellulase A) family.</text>
</comment>
<evidence type="ECO:0000256" key="1">
    <source>
        <dbReference type="ARBA" id="ARBA00005641"/>
    </source>
</evidence>
<keyword evidence="3" id="KW-0326">Glycosidase</keyword>
<protein>
    <recommendedName>
        <fullName evidence="9">Glycoside hydrolase family 5 domain-containing protein</fullName>
    </recommendedName>
</protein>
<dbReference type="STRING" id="1169540.A0A0G4G9J9"/>
<dbReference type="GO" id="GO:0004553">
    <property type="term" value="F:hydrolase activity, hydrolyzing O-glycosyl compounds"/>
    <property type="evidence" value="ECO:0007669"/>
    <property type="project" value="InterPro"/>
</dbReference>
<sequence length="656" mass="75144">MRRLLIATLLILAIFSASHPIADASVDWIRLHSQQDRGRYVDAANRTVIFHGVNVVFKEPPWLPPYEPFDAQLSFGRDDIDKLKQWGFNVIRLGAMWPGIEPSLGDYNTTYLSQVKALVRELAAHGIHTIIDVHQDLALPQMCGEGFPSHVYTQLHAEGIFQGLPRFPEPIGRPYDHPADLPSMEQCLSRPFFLYYLTYQVNTFFQALYDNRSGIRDSFASFWRQIARALKDEPGVLAYELINEPWGGSVYEHPWLVYDAARADRLHLTPLYQHAARAVREEDGAHILMFEKFISSIHCGFEKNPLNLTDDDVGSSYAFHVYCLPSGDSPSRFQQFACDLAWDILVDGVEQDLKKIGYKATGKGLSAGFMTEFGAVRGTAAALEMVSPLLDMADERGMSWAYWAYKYFNDFTTQESRQGFYDERGQLEELKLKYLSRTYPMRTAGEISSYHFSPVNGHFTFTWFPDHSIQSSHPTIVYVNRPLHYPRGLHISCTHKNPSRRRPHTIHIEESTDDPNLLLIYSKPVTKTKSKRRTERLERFTLTLSESDELFVETEEPSQPAKRRPHVLGFLLRIPRYIVRVCKASWRWLMRHVMHKPGGGGGGRPLPSRREAVQVQIWPVGEDHLEELIEEQGEGAKGVEKASEEMKDEQWVWVGS</sequence>
<keyword evidence="4" id="KW-0732">Signal</keyword>
<feature type="domain" description="Glycoside hydrolase family 5 C-terminal" evidence="6">
    <location>
        <begin position="437"/>
        <end position="496"/>
    </location>
</feature>
<evidence type="ECO:0000256" key="3">
    <source>
        <dbReference type="ARBA" id="ARBA00023295"/>
    </source>
</evidence>
<dbReference type="VEuPathDB" id="CryptoDB:Vbra_9750"/>
<dbReference type="InterPro" id="IPR017853">
    <property type="entry name" value="GH"/>
</dbReference>
<dbReference type="GO" id="GO:0016042">
    <property type="term" value="P:lipid catabolic process"/>
    <property type="evidence" value="ECO:0007669"/>
    <property type="project" value="UniProtKB-ARBA"/>
</dbReference>
<dbReference type="Pfam" id="PF00150">
    <property type="entry name" value="Cellulase"/>
    <property type="match status" value="1"/>
</dbReference>
<dbReference type="Gene3D" id="3.20.20.80">
    <property type="entry name" value="Glycosidases"/>
    <property type="match status" value="1"/>
</dbReference>
<dbReference type="InterPro" id="IPR041036">
    <property type="entry name" value="GH5_C"/>
</dbReference>
<dbReference type="InterPro" id="IPR052066">
    <property type="entry name" value="Glycosphingolipid_Hydrolases"/>
</dbReference>
<gene>
    <name evidence="7" type="ORF">Vbra_9750</name>
</gene>
<feature type="chain" id="PRO_5005190157" description="Glycoside hydrolase family 5 domain-containing protein" evidence="4">
    <location>
        <begin position="25"/>
        <end position="656"/>
    </location>
</feature>
<dbReference type="Proteomes" id="UP000041254">
    <property type="component" value="Unassembled WGS sequence"/>
</dbReference>
<dbReference type="AlphaFoldDB" id="A0A0G4G9J9"/>
<dbReference type="PANTHER" id="PTHR31308">
    <property type="match status" value="1"/>
</dbReference>
<evidence type="ECO:0000256" key="2">
    <source>
        <dbReference type="ARBA" id="ARBA00022801"/>
    </source>
</evidence>
<dbReference type="OMA" id="AFDHFWG"/>
<dbReference type="InterPro" id="IPR013780">
    <property type="entry name" value="Glyco_hydro_b"/>
</dbReference>
<dbReference type="GO" id="GO:1901136">
    <property type="term" value="P:carbohydrate derivative catabolic process"/>
    <property type="evidence" value="ECO:0007669"/>
    <property type="project" value="UniProtKB-ARBA"/>
</dbReference>
<feature type="domain" description="Glycoside hydrolase family 5" evidence="5">
    <location>
        <begin position="76"/>
        <end position="407"/>
    </location>
</feature>
<dbReference type="InterPro" id="IPR001547">
    <property type="entry name" value="Glyco_hydro_5"/>
</dbReference>
<dbReference type="SUPFAM" id="SSF51445">
    <property type="entry name" value="(Trans)glycosidases"/>
    <property type="match status" value="1"/>
</dbReference>
<evidence type="ECO:0000313" key="8">
    <source>
        <dbReference type="Proteomes" id="UP000041254"/>
    </source>
</evidence>
<evidence type="ECO:0000313" key="7">
    <source>
        <dbReference type="EMBL" id="CEM25499.1"/>
    </source>
</evidence>
<feature type="signal peptide" evidence="4">
    <location>
        <begin position="1"/>
        <end position="24"/>
    </location>
</feature>
<evidence type="ECO:0000259" key="5">
    <source>
        <dbReference type="Pfam" id="PF00150"/>
    </source>
</evidence>
<accession>A0A0G4G9J9</accession>
<name>A0A0G4G9J9_VITBC</name>
<evidence type="ECO:0008006" key="9">
    <source>
        <dbReference type="Google" id="ProtNLM"/>
    </source>
</evidence>
<proteinExistence type="inferred from homology"/>